<proteinExistence type="predicted"/>
<dbReference type="RefSeq" id="YP_010097127.1">
    <property type="nucleotide sequence ID" value="NC_055756.1"/>
</dbReference>
<dbReference type="EMBL" id="MH552500">
    <property type="protein sequence ID" value="AXF52162.1"/>
    <property type="molecule type" value="Genomic_DNA"/>
</dbReference>
<feature type="domain" description="DUF7841" evidence="1">
    <location>
        <begin position="28"/>
        <end position="154"/>
    </location>
</feature>
<organism evidence="2 3">
    <name type="scientific">crAssphage sp. isolate ctcc615</name>
    <dbReference type="NCBI Taxonomy" id="2989853"/>
    <lineage>
        <taxon>Viruses</taxon>
        <taxon>Duplodnaviria</taxon>
        <taxon>Heunggongvirae</taxon>
        <taxon>Uroviricota</taxon>
        <taxon>Caudoviricetes</taxon>
        <taxon>Crassvirales</taxon>
        <taxon>Intestiviridae</taxon>
        <taxon>Obtuvirinae</taxon>
        <taxon>Wotdevirus</taxon>
        <taxon>Wotdevirus murinus</taxon>
    </lineage>
</organism>
<accession>A0A345BNZ1</accession>
<evidence type="ECO:0000313" key="3">
    <source>
        <dbReference type="Proteomes" id="UP000257457"/>
    </source>
</evidence>
<evidence type="ECO:0000313" key="2">
    <source>
        <dbReference type="EMBL" id="AXF52162.1"/>
    </source>
</evidence>
<sequence>MGEENNLLSFFNITDMKRDSLDIYDELPEDMKQYLRYNGRHFNRKLCDFAISKMKAKIPSTGVVGKLVKINKEEIDSLLKTYRIELKENQLYDYVFVANMCKADFLGSSVPDEQHLCKYVKDVIDDVDSYDGIVFNRWYADMCRQGIAIDWEEMM</sequence>
<protein>
    <recommendedName>
        <fullName evidence="1">DUF7841 domain-containing protein</fullName>
    </recommendedName>
</protein>
<dbReference type="Pfam" id="PF25223">
    <property type="entry name" value="DUF7841"/>
    <property type="match status" value="1"/>
</dbReference>
<dbReference type="GeneID" id="65114789"/>
<keyword evidence="3" id="KW-1185">Reference proteome</keyword>
<evidence type="ECO:0000259" key="1">
    <source>
        <dbReference type="Pfam" id="PF25223"/>
    </source>
</evidence>
<name>A0A345BNZ1_9CAUD</name>
<dbReference type="Proteomes" id="UP000257457">
    <property type="component" value="Segment"/>
</dbReference>
<dbReference type="InterPro" id="IPR057163">
    <property type="entry name" value="DUF7841"/>
</dbReference>
<reference evidence="2 3" key="1">
    <citation type="submission" date="2018-06" db="EMBL/GenBank/DDBJ databases">
        <title>Uncovering a Universe of Circular DNA Viruses in Animal Metagenomes.</title>
        <authorList>
            <person name="Tisza M."/>
            <person name="Buck C."/>
            <person name="Pastrana D."/>
            <person name="Welch N."/>
            <person name="Peretti A."/>
        </authorList>
    </citation>
    <scope>NUCLEOTIDE SEQUENCE [LARGE SCALE GENOMIC DNA]</scope>
    <source>
        <strain evidence="2">Ctcc615</strain>
    </source>
</reference>